<dbReference type="EMBL" id="UINC01081858">
    <property type="protein sequence ID" value="SVC26105.1"/>
    <property type="molecule type" value="Genomic_DNA"/>
</dbReference>
<sequence>MSGGVQSNQRGTPTASPFPGDSEAVHDIEAIENRVHRAT</sequence>
<organism evidence="2">
    <name type="scientific">marine metagenome</name>
    <dbReference type="NCBI Taxonomy" id="408172"/>
    <lineage>
        <taxon>unclassified sequences</taxon>
        <taxon>metagenomes</taxon>
        <taxon>ecological metagenomes</taxon>
    </lineage>
</organism>
<proteinExistence type="predicted"/>
<gene>
    <name evidence="2" type="ORF">METZ01_LOCUS278959</name>
</gene>
<evidence type="ECO:0000313" key="2">
    <source>
        <dbReference type="EMBL" id="SVC26105.1"/>
    </source>
</evidence>
<name>A0A382KRA9_9ZZZZ</name>
<reference evidence="2" key="1">
    <citation type="submission" date="2018-05" db="EMBL/GenBank/DDBJ databases">
        <authorList>
            <person name="Lanie J.A."/>
            <person name="Ng W.-L."/>
            <person name="Kazmierczak K.M."/>
            <person name="Andrzejewski T.M."/>
            <person name="Davidsen T.M."/>
            <person name="Wayne K.J."/>
            <person name="Tettelin H."/>
            <person name="Glass J.I."/>
            <person name="Rusch D."/>
            <person name="Podicherti R."/>
            <person name="Tsui H.-C.T."/>
            <person name="Winkler M.E."/>
        </authorList>
    </citation>
    <scope>NUCLEOTIDE SEQUENCE</scope>
</reference>
<accession>A0A382KRA9</accession>
<evidence type="ECO:0000256" key="1">
    <source>
        <dbReference type="SAM" id="MobiDB-lite"/>
    </source>
</evidence>
<feature type="compositionally biased region" description="Polar residues" evidence="1">
    <location>
        <begin position="1"/>
        <end position="15"/>
    </location>
</feature>
<feature type="region of interest" description="Disordered" evidence="1">
    <location>
        <begin position="1"/>
        <end position="27"/>
    </location>
</feature>
<dbReference type="AlphaFoldDB" id="A0A382KRA9"/>
<feature type="non-terminal residue" evidence="2">
    <location>
        <position position="39"/>
    </location>
</feature>
<protein>
    <submittedName>
        <fullName evidence="2">Uncharacterized protein</fullName>
    </submittedName>
</protein>